<proteinExistence type="predicted"/>
<accession>A0A6A4LPU6</accession>
<reference evidence="3 4" key="1">
    <citation type="journal article" date="2019" name="Genome Biol. Evol.">
        <title>The Rhododendron genome and chromosomal organization provide insight into shared whole-genome duplications across the heath family (Ericaceae).</title>
        <authorList>
            <person name="Soza V.L."/>
            <person name="Lindsley D."/>
            <person name="Waalkes A."/>
            <person name="Ramage E."/>
            <person name="Patwardhan R.P."/>
            <person name="Burton J.N."/>
            <person name="Adey A."/>
            <person name="Kumar A."/>
            <person name="Qiu R."/>
            <person name="Shendure J."/>
            <person name="Hall B."/>
        </authorList>
    </citation>
    <scope>NUCLEOTIDE SEQUENCE [LARGE SCALE GENOMIC DNA]</scope>
    <source>
        <strain evidence="3">RSF 1966-606</strain>
    </source>
</reference>
<dbReference type="GO" id="GO:0003723">
    <property type="term" value="F:RNA binding"/>
    <property type="evidence" value="ECO:0007669"/>
    <property type="project" value="InterPro"/>
</dbReference>
<dbReference type="InterPro" id="IPR021099">
    <property type="entry name" value="PORR_domain"/>
</dbReference>
<dbReference type="OrthoDB" id="838682at2759"/>
<dbReference type="AlphaFoldDB" id="A0A6A4LPU6"/>
<dbReference type="EMBL" id="QEFC01001511">
    <property type="protein sequence ID" value="KAE9457419.1"/>
    <property type="molecule type" value="Genomic_DNA"/>
</dbReference>
<dbReference type="Proteomes" id="UP000428333">
    <property type="component" value="Linkage Group LG06"/>
</dbReference>
<organism evidence="3 4">
    <name type="scientific">Rhododendron williamsianum</name>
    <dbReference type="NCBI Taxonomy" id="262921"/>
    <lineage>
        <taxon>Eukaryota</taxon>
        <taxon>Viridiplantae</taxon>
        <taxon>Streptophyta</taxon>
        <taxon>Embryophyta</taxon>
        <taxon>Tracheophyta</taxon>
        <taxon>Spermatophyta</taxon>
        <taxon>Magnoliopsida</taxon>
        <taxon>eudicotyledons</taxon>
        <taxon>Gunneridae</taxon>
        <taxon>Pentapetalae</taxon>
        <taxon>asterids</taxon>
        <taxon>Ericales</taxon>
        <taxon>Ericaceae</taxon>
        <taxon>Ericoideae</taxon>
        <taxon>Rhodoreae</taxon>
        <taxon>Rhododendron</taxon>
    </lineage>
</organism>
<keyword evidence="4" id="KW-1185">Reference proteome</keyword>
<feature type="region of interest" description="Disordered" evidence="1">
    <location>
        <begin position="49"/>
        <end position="75"/>
    </location>
</feature>
<evidence type="ECO:0000313" key="4">
    <source>
        <dbReference type="Proteomes" id="UP000428333"/>
    </source>
</evidence>
<sequence>MASAWRRLTTTAITTLAHILNPNKPQPHSSLSSLLTSTNFSTSFLVTKTPKKYKKKKGKKDSPRTNPVQHDSQRLSHLEAILQRDAAFRFLTRTKEYLYKQPDHVLRLDDAGKLHRELGFPRGRKFGRFTSLPIAASESIFRFPNSSRGQEGGNVPGEQI</sequence>
<comment type="caution">
    <text evidence="3">The sequence shown here is derived from an EMBL/GenBank/DDBJ whole genome shotgun (WGS) entry which is preliminary data.</text>
</comment>
<evidence type="ECO:0000259" key="2">
    <source>
        <dbReference type="Pfam" id="PF11955"/>
    </source>
</evidence>
<protein>
    <recommendedName>
        <fullName evidence="2">PORR domain-containing protein</fullName>
    </recommendedName>
</protein>
<feature type="compositionally biased region" description="Basic residues" evidence="1">
    <location>
        <begin position="49"/>
        <end position="59"/>
    </location>
</feature>
<feature type="domain" description="PORR" evidence="2">
    <location>
        <begin position="74"/>
        <end position="129"/>
    </location>
</feature>
<gene>
    <name evidence="3" type="ORF">C3L33_10678</name>
</gene>
<dbReference type="Pfam" id="PF11955">
    <property type="entry name" value="PORR"/>
    <property type="match status" value="1"/>
</dbReference>
<name>A0A6A4LPU6_9ERIC</name>
<feature type="non-terminal residue" evidence="3">
    <location>
        <position position="1"/>
    </location>
</feature>
<evidence type="ECO:0000313" key="3">
    <source>
        <dbReference type="EMBL" id="KAE9457419.1"/>
    </source>
</evidence>
<evidence type="ECO:0000256" key="1">
    <source>
        <dbReference type="SAM" id="MobiDB-lite"/>
    </source>
</evidence>